<accession>A0A857JA04</accession>
<organism evidence="2 3">
    <name type="scientific">Xylophilus rhododendri</name>
    <dbReference type="NCBI Taxonomy" id="2697032"/>
    <lineage>
        <taxon>Bacteria</taxon>
        <taxon>Pseudomonadati</taxon>
        <taxon>Pseudomonadota</taxon>
        <taxon>Betaproteobacteria</taxon>
        <taxon>Burkholderiales</taxon>
        <taxon>Xylophilus</taxon>
    </lineage>
</organism>
<feature type="region of interest" description="Disordered" evidence="1">
    <location>
        <begin position="25"/>
        <end position="48"/>
    </location>
</feature>
<evidence type="ECO:0000313" key="2">
    <source>
        <dbReference type="EMBL" id="QHI99578.1"/>
    </source>
</evidence>
<sequence>MHDLLHPHFKDMLCCVPTGRDSPLVVHAPPPAEPEPEPERAPQEPPPLNHLCSIVQAHALRGRSATETDLADRHYDSSWPIEQTLHDLLRCGGRHLHEQKLDAQAIASIGIEPLNAAQHDWYEHLLEGLFIGGLDLCRVRKIVLVDAYRQLLEMLEANRSLPAPARSDTACEAAFDRIARLYLDGLVRGHDCQRILLETLRDLRLRHRSVELACPTDLTLVQLANADSALHALAGSACTYFYYAPLRHCYLAERGAGASFEPSTQFRPYEVMHPGSIAAACQVMTLILRGWHDSRQPEVSTEWLNQMRQMLACHIHLPDAPVLSSVRMEQMGELLAQYERRMADCAADQELQRCGIIATLCCELHREDFFGDGGLTATALLQWLLLRRGFAMVQQTPEGLLSHKPPALARHLYRQIQMQQDMLAHMPWNFLRTPAQ</sequence>
<dbReference type="RefSeq" id="WP_160553390.1">
    <property type="nucleotide sequence ID" value="NZ_CP047650.1"/>
</dbReference>
<proteinExistence type="predicted"/>
<keyword evidence="3" id="KW-1185">Reference proteome</keyword>
<evidence type="ECO:0000313" key="3">
    <source>
        <dbReference type="Proteomes" id="UP000464787"/>
    </source>
</evidence>
<dbReference type="AlphaFoldDB" id="A0A857JA04"/>
<dbReference type="EMBL" id="CP047650">
    <property type="protein sequence ID" value="QHI99578.1"/>
    <property type="molecule type" value="Genomic_DNA"/>
</dbReference>
<protein>
    <submittedName>
        <fullName evidence="2">Uncharacterized protein</fullName>
    </submittedName>
</protein>
<reference evidence="2 3" key="1">
    <citation type="submission" date="2020-01" db="EMBL/GenBank/DDBJ databases">
        <title>Genome sequencing of strain KACC 21265.</title>
        <authorList>
            <person name="Heo J."/>
            <person name="Kim S.-J."/>
            <person name="Kim J.-S."/>
            <person name="Hong S.-B."/>
            <person name="Kwon S.-W."/>
        </authorList>
    </citation>
    <scope>NUCLEOTIDE SEQUENCE [LARGE SCALE GENOMIC DNA]</scope>
    <source>
        <strain evidence="2 3">KACC 21265</strain>
    </source>
</reference>
<name>A0A857JA04_9BURK</name>
<evidence type="ECO:0000256" key="1">
    <source>
        <dbReference type="SAM" id="MobiDB-lite"/>
    </source>
</evidence>
<gene>
    <name evidence="2" type="ORF">GT347_17325</name>
</gene>
<dbReference type="KEGG" id="xyk:GT347_17325"/>
<dbReference type="Proteomes" id="UP000464787">
    <property type="component" value="Chromosome"/>
</dbReference>